<organism evidence="1 2">
    <name type="scientific">Portunus trituberculatus</name>
    <name type="common">Swimming crab</name>
    <name type="synonym">Neptunus trituberculatus</name>
    <dbReference type="NCBI Taxonomy" id="210409"/>
    <lineage>
        <taxon>Eukaryota</taxon>
        <taxon>Metazoa</taxon>
        <taxon>Ecdysozoa</taxon>
        <taxon>Arthropoda</taxon>
        <taxon>Crustacea</taxon>
        <taxon>Multicrustacea</taxon>
        <taxon>Malacostraca</taxon>
        <taxon>Eumalacostraca</taxon>
        <taxon>Eucarida</taxon>
        <taxon>Decapoda</taxon>
        <taxon>Pleocyemata</taxon>
        <taxon>Brachyura</taxon>
        <taxon>Eubrachyura</taxon>
        <taxon>Portunoidea</taxon>
        <taxon>Portunidae</taxon>
        <taxon>Portuninae</taxon>
        <taxon>Portunus</taxon>
    </lineage>
</organism>
<evidence type="ECO:0000313" key="2">
    <source>
        <dbReference type="Proteomes" id="UP000324222"/>
    </source>
</evidence>
<dbReference type="EMBL" id="VSRR010024554">
    <property type="protein sequence ID" value="MPC66276.1"/>
    <property type="molecule type" value="Genomic_DNA"/>
</dbReference>
<name>A0A5B7H8P0_PORTR</name>
<sequence>MTEVRSFPASPIITLHHLARWSAMMFWSSQSSSKHSSQMSKAQFMALVGDFVECGLGSLLVAGAHDNQCDVICIAQHCDPCSTRRSD</sequence>
<evidence type="ECO:0000313" key="1">
    <source>
        <dbReference type="EMBL" id="MPC66276.1"/>
    </source>
</evidence>
<accession>A0A5B7H8P0</accession>
<gene>
    <name evidence="1" type="ORF">E2C01_060423</name>
</gene>
<dbReference type="AlphaFoldDB" id="A0A5B7H8P0"/>
<protein>
    <submittedName>
        <fullName evidence="1">Uncharacterized protein</fullName>
    </submittedName>
</protein>
<comment type="caution">
    <text evidence="1">The sequence shown here is derived from an EMBL/GenBank/DDBJ whole genome shotgun (WGS) entry which is preliminary data.</text>
</comment>
<reference evidence="1 2" key="1">
    <citation type="submission" date="2019-05" db="EMBL/GenBank/DDBJ databases">
        <title>Another draft genome of Portunus trituberculatus and its Hox gene families provides insights of decapod evolution.</title>
        <authorList>
            <person name="Jeong J.-H."/>
            <person name="Song I."/>
            <person name="Kim S."/>
            <person name="Choi T."/>
            <person name="Kim D."/>
            <person name="Ryu S."/>
            <person name="Kim W."/>
        </authorList>
    </citation>
    <scope>NUCLEOTIDE SEQUENCE [LARGE SCALE GENOMIC DNA]</scope>
    <source>
        <tissue evidence="1">Muscle</tissue>
    </source>
</reference>
<keyword evidence="2" id="KW-1185">Reference proteome</keyword>
<dbReference type="Proteomes" id="UP000324222">
    <property type="component" value="Unassembled WGS sequence"/>
</dbReference>
<proteinExistence type="predicted"/>